<keyword evidence="4" id="KW-1133">Transmembrane helix</keyword>
<dbReference type="InterPro" id="IPR033480">
    <property type="entry name" value="sCache_2"/>
</dbReference>
<dbReference type="Gene3D" id="1.10.287.950">
    <property type="entry name" value="Methyl-accepting chemotaxis protein"/>
    <property type="match status" value="1"/>
</dbReference>
<evidence type="ECO:0000259" key="10">
    <source>
        <dbReference type="PROSITE" id="PS50885"/>
    </source>
</evidence>
<organism evidence="11 12">
    <name type="scientific">Cellulomonas biazotea</name>
    <dbReference type="NCBI Taxonomy" id="1709"/>
    <lineage>
        <taxon>Bacteria</taxon>
        <taxon>Bacillati</taxon>
        <taxon>Actinomycetota</taxon>
        <taxon>Actinomycetes</taxon>
        <taxon>Micrococcales</taxon>
        <taxon>Cellulomonadaceae</taxon>
        <taxon>Cellulomonas</taxon>
    </lineage>
</organism>
<evidence type="ECO:0000256" key="4">
    <source>
        <dbReference type="ARBA" id="ARBA00022989"/>
    </source>
</evidence>
<dbReference type="RefSeq" id="WP_130783082.1">
    <property type="nucleotide sequence ID" value="NZ_BIMR01000405.1"/>
</dbReference>
<keyword evidence="12" id="KW-1185">Reference proteome</keyword>
<dbReference type="GO" id="GO:0007165">
    <property type="term" value="P:signal transduction"/>
    <property type="evidence" value="ECO:0007669"/>
    <property type="project" value="UniProtKB-KW"/>
</dbReference>
<keyword evidence="6 8" id="KW-0807">Transducer</keyword>
<dbReference type="Pfam" id="PF00015">
    <property type="entry name" value="MCPsignal"/>
    <property type="match status" value="1"/>
</dbReference>
<dbReference type="Gene3D" id="3.30.450.20">
    <property type="entry name" value="PAS domain"/>
    <property type="match status" value="1"/>
</dbReference>
<name>A0A402DWC5_9CELL</name>
<dbReference type="SUPFAM" id="SSF58104">
    <property type="entry name" value="Methyl-accepting chemotaxis protein (MCP) signaling domain"/>
    <property type="match status" value="1"/>
</dbReference>
<proteinExistence type="inferred from homology"/>
<dbReference type="PANTHER" id="PTHR32089">
    <property type="entry name" value="METHYL-ACCEPTING CHEMOTAXIS PROTEIN MCPB"/>
    <property type="match status" value="1"/>
</dbReference>
<keyword evidence="5" id="KW-0472">Membrane</keyword>
<protein>
    <submittedName>
        <fullName evidence="11">Chemotaxis protein</fullName>
    </submittedName>
</protein>
<evidence type="ECO:0000256" key="7">
    <source>
        <dbReference type="ARBA" id="ARBA00029447"/>
    </source>
</evidence>
<evidence type="ECO:0000256" key="2">
    <source>
        <dbReference type="ARBA" id="ARBA00022475"/>
    </source>
</evidence>
<evidence type="ECO:0000313" key="12">
    <source>
        <dbReference type="Proteomes" id="UP000289954"/>
    </source>
</evidence>
<dbReference type="Proteomes" id="UP000289954">
    <property type="component" value="Unassembled WGS sequence"/>
</dbReference>
<dbReference type="EMBL" id="BIMR01000405">
    <property type="protein sequence ID" value="GCE78395.1"/>
    <property type="molecule type" value="Genomic_DNA"/>
</dbReference>
<dbReference type="PROSITE" id="PS50111">
    <property type="entry name" value="CHEMOTAXIS_TRANSDUC_2"/>
    <property type="match status" value="1"/>
</dbReference>
<feature type="domain" description="HAMP" evidence="10">
    <location>
        <begin position="213"/>
        <end position="262"/>
    </location>
</feature>
<comment type="caution">
    <text evidence="11">The sequence shown here is derived from an EMBL/GenBank/DDBJ whole genome shotgun (WGS) entry which is preliminary data.</text>
</comment>
<evidence type="ECO:0000259" key="9">
    <source>
        <dbReference type="PROSITE" id="PS50111"/>
    </source>
</evidence>
<comment type="subcellular location">
    <subcellularLocation>
        <location evidence="1">Cell membrane</location>
        <topology evidence="1">Multi-pass membrane protein</topology>
    </subcellularLocation>
</comment>
<dbReference type="InterPro" id="IPR003660">
    <property type="entry name" value="HAMP_dom"/>
</dbReference>
<feature type="domain" description="Methyl-accepting transducer" evidence="9">
    <location>
        <begin position="281"/>
        <end position="510"/>
    </location>
</feature>
<comment type="similarity">
    <text evidence="7">Belongs to the methyl-accepting chemotaxis (MCP) protein family.</text>
</comment>
<evidence type="ECO:0000256" key="6">
    <source>
        <dbReference type="ARBA" id="ARBA00023224"/>
    </source>
</evidence>
<keyword evidence="2" id="KW-1003">Cell membrane</keyword>
<dbReference type="GO" id="GO:0005886">
    <property type="term" value="C:plasma membrane"/>
    <property type="evidence" value="ECO:0007669"/>
    <property type="project" value="UniProtKB-SubCell"/>
</dbReference>
<keyword evidence="3" id="KW-0812">Transmembrane</keyword>
<dbReference type="OrthoDB" id="8482111at2"/>
<dbReference type="InterPro" id="IPR004089">
    <property type="entry name" value="MCPsignal_dom"/>
</dbReference>
<dbReference type="SMART" id="SM01049">
    <property type="entry name" value="Cache_2"/>
    <property type="match status" value="1"/>
</dbReference>
<evidence type="ECO:0000256" key="8">
    <source>
        <dbReference type="PROSITE-ProRule" id="PRU00284"/>
    </source>
</evidence>
<reference evidence="11 12" key="1">
    <citation type="submission" date="2019-01" db="EMBL/GenBank/DDBJ databases">
        <title>Draft genome sequence of Cellulomonas takizawaensis strain TKZ-21.</title>
        <authorList>
            <person name="Yamamura H."/>
            <person name="Hayashi T."/>
            <person name="Hamada M."/>
            <person name="Serisawa Y."/>
            <person name="Matsuyama K."/>
            <person name="Nakagawa Y."/>
            <person name="Otoguro M."/>
            <person name="Yanagida F."/>
            <person name="Hayakawa M."/>
        </authorList>
    </citation>
    <scope>NUCLEOTIDE SEQUENCE [LARGE SCALE GENOMIC DNA]</scope>
    <source>
        <strain evidence="11 12">NBRC12680</strain>
    </source>
</reference>
<evidence type="ECO:0000256" key="3">
    <source>
        <dbReference type="ARBA" id="ARBA00022692"/>
    </source>
</evidence>
<evidence type="ECO:0000256" key="5">
    <source>
        <dbReference type="ARBA" id="ARBA00023136"/>
    </source>
</evidence>
<sequence>MSRLAALGIRTRLLALALLTAAGLVALVVVAVSGIERRIVEERQHATRAVVETALGVVEHFGQAAADGELSHDEAQAAALAELSTLRYSGEEYFWVNDMQPMMLMHPMKPELDGTDLTENTDPDGKHLFVEMVDVVKADGAGFVAYQWPKPGAEAPQPKISYVAGYEPWGWVVGSGIYLDDVRAAAVADARGVVGAGAAVLVLLVLVSLAVSRSIVRPIGDATHALRSGDARVRLDRGRGKELDGLAVALNDTLDRTVAAAEQVTQAAHEVQESVRALAGTSEVLTGAADDSTRLTAAVETSAGDVAQSIDMVATGAHQMGASIHEIARNASQAAVVAAEAVEIAARTSRTVQQLGESSAQIGSVVKAITAIAEQTNLLALNATIEAARAGEAGKGFSVVAGEVKELAAETSKATSDIGQRVDAIQSAVALATREIEQIHDVVGKINDFQTTIAGAVEEQTATTSAMANAVSEAASGGRGIAENLRVVGEAQQRASDGIGTIRSATRELEVTARRLHESAESLRS</sequence>
<gene>
    <name evidence="11" type="ORF">CBZ_34510</name>
</gene>
<evidence type="ECO:0000256" key="1">
    <source>
        <dbReference type="ARBA" id="ARBA00004651"/>
    </source>
</evidence>
<dbReference type="Pfam" id="PF17200">
    <property type="entry name" value="sCache_2"/>
    <property type="match status" value="1"/>
</dbReference>
<dbReference type="PROSITE" id="PS50885">
    <property type="entry name" value="HAMP"/>
    <property type="match status" value="1"/>
</dbReference>
<dbReference type="SMART" id="SM00283">
    <property type="entry name" value="MA"/>
    <property type="match status" value="1"/>
</dbReference>
<accession>A0A402DWC5</accession>
<dbReference type="PANTHER" id="PTHR32089:SF112">
    <property type="entry name" value="LYSOZYME-LIKE PROTEIN-RELATED"/>
    <property type="match status" value="1"/>
</dbReference>
<dbReference type="AlphaFoldDB" id="A0A402DWC5"/>
<evidence type="ECO:0000313" key="11">
    <source>
        <dbReference type="EMBL" id="GCE78395.1"/>
    </source>
</evidence>